<evidence type="ECO:0000313" key="7">
    <source>
        <dbReference type="Proteomes" id="UP001501251"/>
    </source>
</evidence>
<accession>A0ABP8ASY1</accession>
<organism evidence="6 7">
    <name type="scientific">Streptosporangium oxazolinicum</name>
    <dbReference type="NCBI Taxonomy" id="909287"/>
    <lineage>
        <taxon>Bacteria</taxon>
        <taxon>Bacillati</taxon>
        <taxon>Actinomycetota</taxon>
        <taxon>Actinomycetes</taxon>
        <taxon>Streptosporangiales</taxon>
        <taxon>Streptosporangiaceae</taxon>
        <taxon>Streptosporangium</taxon>
    </lineage>
</organism>
<dbReference type="InterPro" id="IPR028995">
    <property type="entry name" value="Glyco_hydro_57/38_cen_sf"/>
</dbReference>
<feature type="domain" description="Glycoside hydrolase family 38 central" evidence="5">
    <location>
        <begin position="424"/>
        <end position="495"/>
    </location>
</feature>
<dbReference type="Gene3D" id="3.20.110.10">
    <property type="entry name" value="Glycoside hydrolase 38, N terminal domain"/>
    <property type="match status" value="1"/>
</dbReference>
<dbReference type="SUPFAM" id="SSF74650">
    <property type="entry name" value="Galactose mutarotase-like"/>
    <property type="match status" value="2"/>
</dbReference>
<evidence type="ECO:0000313" key="6">
    <source>
        <dbReference type="EMBL" id="GAA4189791.1"/>
    </source>
</evidence>
<dbReference type="SUPFAM" id="SSF88713">
    <property type="entry name" value="Glycoside hydrolase/deacetylase"/>
    <property type="match status" value="1"/>
</dbReference>
<dbReference type="Pfam" id="PF01074">
    <property type="entry name" value="Glyco_hydro_38N"/>
    <property type="match status" value="1"/>
</dbReference>
<dbReference type="Pfam" id="PF07748">
    <property type="entry name" value="Glyco_hydro_38C"/>
    <property type="match status" value="1"/>
</dbReference>
<evidence type="ECO:0000256" key="4">
    <source>
        <dbReference type="ARBA" id="ARBA00023295"/>
    </source>
</evidence>
<dbReference type="PANTHER" id="PTHR46017">
    <property type="entry name" value="ALPHA-MANNOSIDASE 2C1"/>
    <property type="match status" value="1"/>
</dbReference>
<dbReference type="Proteomes" id="UP001501251">
    <property type="component" value="Unassembled WGS sequence"/>
</dbReference>
<dbReference type="SUPFAM" id="SSF88688">
    <property type="entry name" value="Families 57/38 glycoside transferase middle domain"/>
    <property type="match status" value="1"/>
</dbReference>
<dbReference type="Pfam" id="PF09261">
    <property type="entry name" value="Alpha-mann_mid"/>
    <property type="match status" value="1"/>
</dbReference>
<protein>
    <submittedName>
        <fullName evidence="6">NEW3 domain-containing protein</fullName>
    </submittedName>
</protein>
<keyword evidence="7" id="KW-1185">Reference proteome</keyword>
<keyword evidence="2" id="KW-0479">Metal-binding</keyword>
<dbReference type="PANTHER" id="PTHR46017:SF1">
    <property type="entry name" value="ALPHA-MANNOSIDASE 2C1"/>
    <property type="match status" value="1"/>
</dbReference>
<dbReference type="InterPro" id="IPR015341">
    <property type="entry name" value="Glyco_hydro_38_cen"/>
</dbReference>
<evidence type="ECO:0000259" key="5">
    <source>
        <dbReference type="SMART" id="SM00872"/>
    </source>
</evidence>
<dbReference type="InterPro" id="IPR037094">
    <property type="entry name" value="Glyco_hydro_38_cen_sf"/>
</dbReference>
<dbReference type="CDD" id="cd10786">
    <property type="entry name" value="GH38N_AMII_like"/>
    <property type="match status" value="1"/>
</dbReference>
<dbReference type="InterPro" id="IPR011682">
    <property type="entry name" value="Glyco_hydro_38_C"/>
</dbReference>
<keyword evidence="4" id="KW-0326">Glycosidase</keyword>
<dbReference type="Gene3D" id="2.60.40.1180">
    <property type="entry name" value="Golgi alpha-mannosidase II"/>
    <property type="match status" value="1"/>
</dbReference>
<dbReference type="InterPro" id="IPR011013">
    <property type="entry name" value="Gal_mutarotase_sf_dom"/>
</dbReference>
<dbReference type="InterPro" id="IPR027291">
    <property type="entry name" value="Glyco_hydro_38_N_sf"/>
</dbReference>
<dbReference type="Gene3D" id="1.20.1270.50">
    <property type="entry name" value="Glycoside hydrolase family 38, central domain"/>
    <property type="match status" value="1"/>
</dbReference>
<evidence type="ECO:0000256" key="1">
    <source>
        <dbReference type="ARBA" id="ARBA00009792"/>
    </source>
</evidence>
<gene>
    <name evidence="6" type="ORF">GCM10022252_27070</name>
</gene>
<evidence type="ECO:0000256" key="3">
    <source>
        <dbReference type="ARBA" id="ARBA00022801"/>
    </source>
</evidence>
<dbReference type="Gene3D" id="2.70.98.30">
    <property type="entry name" value="Golgi alpha-mannosidase II, domain 4"/>
    <property type="match status" value="2"/>
</dbReference>
<name>A0ABP8ASY1_9ACTN</name>
<reference evidence="7" key="1">
    <citation type="journal article" date="2019" name="Int. J. Syst. Evol. Microbiol.">
        <title>The Global Catalogue of Microorganisms (GCM) 10K type strain sequencing project: providing services to taxonomists for standard genome sequencing and annotation.</title>
        <authorList>
            <consortium name="The Broad Institute Genomics Platform"/>
            <consortium name="The Broad Institute Genome Sequencing Center for Infectious Disease"/>
            <person name="Wu L."/>
            <person name="Ma J."/>
        </authorList>
    </citation>
    <scope>NUCLEOTIDE SEQUENCE [LARGE SCALE GENOMIC DNA]</scope>
    <source>
        <strain evidence="7">JCM 17388</strain>
    </source>
</reference>
<sequence length="1449" mass="153898">MLTIGSVESTELFTGPEGDPCQILRVRTAGAAPSGRLEVTVTGGARGTLTTLSAPPSAAGSGGAEVLEVPVRTDAPVGTRVEVAVEVTAGGERAVASGTLTVAEPGWTVYMVSHFHYDPVWWNTQAGYTSEWDALPGAQPDRMSFQFTGFHLIDAHLELARRDPDYRFVLAEVDYLKPYWDTFPENRQVVRNLIAEGRLEIMGGTYNEPNTNLTGAETTIRNAVYGMGFQRDILGGDPATAWQLDAFGHDPQFPGLMADAGLTSSSWARGPFHQWGPSLTMGTYDTPQAEPAGMQFRSEFEWISPSGRGLLTSYMAAHYSAGWSMDSAETLPAAEESVYRLFLRMKTVAATRNVLLPVGTDYSPPNKWVTAIHRDWNARYTWPRFVSALPRDFFSAVTAELAATGRRLSPQTRDMNPIYTGKDVSYIDTKLAQRAAENLLLDAEKFATLACLAGDAAYPEAALDKAWRQLVYGAHHDAITGTESDQVYLDLLAGWREAFDLSLTVHDAALRHLSARVDTRGEGRAVTVFNALAWTRTDVVRVTVPAPFHGVVDDAGEAVPSVVEHLGDGTAEVVFVAAGVPSVGYRTYRLVTGPAGITVADEPRGWRPVDTLTIANEYHRLTVDPERGGAVRSLVDLATGRELLTPGGLGNEIVVYDEYSEHPAFREGPWHLIPNGTSVGSASAPAHTVVAEESPAGRRVTVTGAVGPLTYTQVVTLWHGIDRVDCVTHVDTFDGDDKLVRLRWPCAVPGALPVSEVGHAVVGRPFAHPDVDAARHPWTLDNPAYQWFGLSSAARVALRDADGVSTGSRAIGIAEIVVPEEDDTAGLGRALAVGLARSGVTSTCSYAGGNRYGLLAFDSNLPDVRIAVGGPGENAFTAAVLEAAGDRYREEFDRQLATGGRALLWIPAGRGPAELFRPDADLRAPADLPVLVIAAHDVEEALAGVVADLADSQIEVTQPRELSGEGFLDNHTVAVLNRGVPGFAVDTEGRMHLSLMRSCTGWPSGVWIDPPRRTTPDGSGFQLQHWSHSFDYALAGGRGDWRDTGLVARAHDFNHPLRAVVEDAHPGALPASASLLSVEPQGAAVLAAFKAGGNPTAHGSGRAADPRRGVSARLYEPHGRHTTLRLRSHVPFVQAAVADVLEVEGSAAKTLDGVLHGELGPSGVTTYALQPQVPDPVSAAHLVSPEASTETVTEASADLGAPGGALGPSAEAAQPVFSRYWLHNRGSAPLGYQPMSVSLRPSGDPGAGSRLSVTLASDLVDADAEGHLRIVTPPGWDADPGDRPVLLGPGGWTSFEVDVTPAPDAGEGPHVIAAQLTHGGQVHEDVVFVDGHGRPAPGGRAGLLEVELPGEGLTLAPGRSGRLTAVLRNHAGFDIRGEAQVISPWGTWDAVRTSSHPLAVAAGGGTELHIDVAVPPGARPGSWWVLLKCMWFGGLSYSPAVPLLVREDG</sequence>
<dbReference type="InterPro" id="IPR013780">
    <property type="entry name" value="Glyco_hydro_b"/>
</dbReference>
<dbReference type="EMBL" id="BAABAQ010000004">
    <property type="protein sequence ID" value="GAA4189791.1"/>
    <property type="molecule type" value="Genomic_DNA"/>
</dbReference>
<evidence type="ECO:0000256" key="2">
    <source>
        <dbReference type="ARBA" id="ARBA00022723"/>
    </source>
</evidence>
<dbReference type="InterPro" id="IPR000602">
    <property type="entry name" value="Glyco_hydro_38_N"/>
</dbReference>
<proteinExistence type="inferred from homology"/>
<keyword evidence="3" id="KW-0378">Hydrolase</keyword>
<dbReference type="SMART" id="SM00872">
    <property type="entry name" value="Alpha-mann_mid"/>
    <property type="match status" value="1"/>
</dbReference>
<comment type="similarity">
    <text evidence="1">Belongs to the glycosyl hydrolase 38 family.</text>
</comment>
<comment type="caution">
    <text evidence="6">The sequence shown here is derived from an EMBL/GenBank/DDBJ whole genome shotgun (WGS) entry which is preliminary data.</text>
</comment>
<dbReference type="InterPro" id="IPR011330">
    <property type="entry name" value="Glyco_hydro/deAcase_b/a-brl"/>
</dbReference>